<evidence type="ECO:0000259" key="5">
    <source>
        <dbReference type="PROSITE" id="PS50851"/>
    </source>
</evidence>
<dbReference type="KEGG" id="aon:DEH84_07360"/>
<dbReference type="GO" id="GO:0007165">
    <property type="term" value="P:signal transduction"/>
    <property type="evidence" value="ECO:0007669"/>
    <property type="project" value="InterPro"/>
</dbReference>
<evidence type="ECO:0000313" key="7">
    <source>
        <dbReference type="Proteomes" id="UP000244892"/>
    </source>
</evidence>
<dbReference type="InterPro" id="IPR039315">
    <property type="entry name" value="CheW"/>
</dbReference>
<gene>
    <name evidence="6" type="ORF">DEH84_07360</name>
</gene>
<name>A0A2U8FW66_9BURK</name>
<comment type="subcellular location">
    <subcellularLocation>
        <location evidence="1">Cytoplasm</location>
    </subcellularLocation>
</comment>
<proteinExistence type="predicted"/>
<dbReference type="OrthoDB" id="9790406at2"/>
<dbReference type="InterPro" id="IPR036061">
    <property type="entry name" value="CheW-like_dom_sf"/>
</dbReference>
<dbReference type="InterPro" id="IPR002545">
    <property type="entry name" value="CheW-lke_dom"/>
</dbReference>
<feature type="compositionally biased region" description="Polar residues" evidence="4">
    <location>
        <begin position="1"/>
        <end position="18"/>
    </location>
</feature>
<dbReference type="PANTHER" id="PTHR22617">
    <property type="entry name" value="CHEMOTAXIS SENSOR HISTIDINE KINASE-RELATED"/>
    <property type="match status" value="1"/>
</dbReference>
<reference evidence="6 7" key="1">
    <citation type="submission" date="2018-05" db="EMBL/GenBank/DDBJ databases">
        <title>complete genome sequence of Aquabacterium olei NBRC 110486.</title>
        <authorList>
            <person name="Tang B."/>
            <person name="Chang J."/>
            <person name="Zhang L."/>
            <person name="Yang H."/>
        </authorList>
    </citation>
    <scope>NUCLEOTIDE SEQUENCE [LARGE SCALE GENOMIC DNA]</scope>
    <source>
        <strain evidence="6 7">NBRC 110486</strain>
    </source>
</reference>
<dbReference type="Proteomes" id="UP000244892">
    <property type="component" value="Chromosome"/>
</dbReference>
<evidence type="ECO:0000256" key="3">
    <source>
        <dbReference type="ARBA" id="ARBA00022490"/>
    </source>
</evidence>
<dbReference type="SUPFAM" id="SSF50341">
    <property type="entry name" value="CheW-like"/>
    <property type="match status" value="1"/>
</dbReference>
<keyword evidence="3" id="KW-0963">Cytoplasm</keyword>
<evidence type="ECO:0000256" key="4">
    <source>
        <dbReference type="SAM" id="MobiDB-lite"/>
    </source>
</evidence>
<evidence type="ECO:0000256" key="2">
    <source>
        <dbReference type="ARBA" id="ARBA00021483"/>
    </source>
</evidence>
<dbReference type="GO" id="GO:0005829">
    <property type="term" value="C:cytosol"/>
    <property type="evidence" value="ECO:0007669"/>
    <property type="project" value="TreeGrafter"/>
</dbReference>
<dbReference type="PROSITE" id="PS50851">
    <property type="entry name" value="CHEW"/>
    <property type="match status" value="1"/>
</dbReference>
<dbReference type="Pfam" id="PF01584">
    <property type="entry name" value="CheW"/>
    <property type="match status" value="1"/>
</dbReference>
<organism evidence="6 7">
    <name type="scientific">Aquabacterium olei</name>
    <dbReference type="NCBI Taxonomy" id="1296669"/>
    <lineage>
        <taxon>Bacteria</taxon>
        <taxon>Pseudomonadati</taxon>
        <taxon>Pseudomonadota</taxon>
        <taxon>Betaproteobacteria</taxon>
        <taxon>Burkholderiales</taxon>
        <taxon>Aquabacterium</taxon>
    </lineage>
</organism>
<dbReference type="GO" id="GO:0006935">
    <property type="term" value="P:chemotaxis"/>
    <property type="evidence" value="ECO:0007669"/>
    <property type="project" value="InterPro"/>
</dbReference>
<dbReference type="AlphaFoldDB" id="A0A2U8FW66"/>
<accession>A0A2U8FW66</accession>
<keyword evidence="7" id="KW-1185">Reference proteome</keyword>
<dbReference type="RefSeq" id="WP_109038266.1">
    <property type="nucleotide sequence ID" value="NZ_CP029210.1"/>
</dbReference>
<dbReference type="Gene3D" id="2.30.30.40">
    <property type="entry name" value="SH3 Domains"/>
    <property type="match status" value="1"/>
</dbReference>
<dbReference type="EMBL" id="CP029210">
    <property type="protein sequence ID" value="AWI55147.1"/>
    <property type="molecule type" value="Genomic_DNA"/>
</dbReference>
<sequence length="198" mass="21221">MDTLQATAPLGTATTRAEGSTPAPGLALRNKPSVAGQVRHVAAGREYLTFRLGSEEYGIDILKVQEIRSYEPPTKIANAPAYLKGVVNLRGVIVPIVDLRVKFNCLNDEGQAEINSFTVVIVLNVRGRVVGAVVDSVSDVMQLAEQMIQPAPEMSNAVVDTTYITGIANVSDRLLILMDIESLMSSAEMGLINSLSTH</sequence>
<feature type="domain" description="CheW-like" evidence="5">
    <location>
        <begin position="44"/>
        <end position="189"/>
    </location>
</feature>
<protein>
    <recommendedName>
        <fullName evidence="2">Chemotaxis protein CheW</fullName>
    </recommendedName>
</protein>
<dbReference type="Gene3D" id="2.40.50.180">
    <property type="entry name" value="CheA-289, Domain 4"/>
    <property type="match status" value="1"/>
</dbReference>
<feature type="region of interest" description="Disordered" evidence="4">
    <location>
        <begin position="1"/>
        <end position="29"/>
    </location>
</feature>
<evidence type="ECO:0000256" key="1">
    <source>
        <dbReference type="ARBA" id="ARBA00004496"/>
    </source>
</evidence>
<dbReference type="PANTHER" id="PTHR22617:SF45">
    <property type="entry name" value="CHEMOTAXIS PROTEIN CHEW"/>
    <property type="match status" value="1"/>
</dbReference>
<evidence type="ECO:0000313" key="6">
    <source>
        <dbReference type="EMBL" id="AWI55147.1"/>
    </source>
</evidence>
<dbReference type="SMART" id="SM00260">
    <property type="entry name" value="CheW"/>
    <property type="match status" value="1"/>
</dbReference>